<dbReference type="CDD" id="cd02066">
    <property type="entry name" value="GRX_family"/>
    <property type="match status" value="1"/>
</dbReference>
<dbReference type="PANTHER" id="PTHR45694:SF18">
    <property type="entry name" value="GLUTAREDOXIN-1-RELATED"/>
    <property type="match status" value="1"/>
</dbReference>
<accession>A0ABT4JZ61</accession>
<dbReference type="NCBIfam" id="NF008401">
    <property type="entry name" value="PRK11200.1"/>
    <property type="match status" value="1"/>
</dbReference>
<dbReference type="InterPro" id="IPR002109">
    <property type="entry name" value="Glutaredoxin"/>
</dbReference>
<dbReference type="PRINTS" id="PR00160">
    <property type="entry name" value="GLUTAREDOXIN"/>
</dbReference>
<comment type="similarity">
    <text evidence="2">Belongs to the glutaredoxin family.</text>
</comment>
<evidence type="ECO:0000256" key="1">
    <source>
        <dbReference type="ARBA" id="ARBA00007198"/>
    </source>
</evidence>
<dbReference type="Proteomes" id="UP001149719">
    <property type="component" value="Unassembled WGS sequence"/>
</dbReference>
<dbReference type="InterPro" id="IPR014025">
    <property type="entry name" value="Glutaredoxin_subgr"/>
</dbReference>
<organism evidence="5 6">
    <name type="scientific">Marinomonas phaeophyticola</name>
    <dbReference type="NCBI Taxonomy" id="3004091"/>
    <lineage>
        <taxon>Bacteria</taxon>
        <taxon>Pseudomonadati</taxon>
        <taxon>Pseudomonadota</taxon>
        <taxon>Gammaproteobacteria</taxon>
        <taxon>Oceanospirillales</taxon>
        <taxon>Oceanospirillaceae</taxon>
        <taxon>Marinomonas</taxon>
    </lineage>
</organism>
<dbReference type="Gene3D" id="3.40.30.10">
    <property type="entry name" value="Glutaredoxin"/>
    <property type="match status" value="1"/>
</dbReference>
<dbReference type="SUPFAM" id="SSF52833">
    <property type="entry name" value="Thioredoxin-like"/>
    <property type="match status" value="1"/>
</dbReference>
<dbReference type="PROSITE" id="PS51354">
    <property type="entry name" value="GLUTAREDOXIN_2"/>
    <property type="match status" value="1"/>
</dbReference>
<dbReference type="RefSeq" id="WP_269127832.1">
    <property type="nucleotide sequence ID" value="NZ_JAPUBN010000024.1"/>
</dbReference>
<proteinExistence type="inferred from homology"/>
<evidence type="ECO:0000313" key="6">
    <source>
        <dbReference type="Proteomes" id="UP001149719"/>
    </source>
</evidence>
<dbReference type="InterPro" id="IPR036249">
    <property type="entry name" value="Thioredoxin-like_sf"/>
</dbReference>
<reference evidence="5" key="1">
    <citation type="submission" date="2022-12" db="EMBL/GenBank/DDBJ databases">
        <title>Marinomonas 15G1-11 sp. nov, isolated from marine algae.</title>
        <authorList>
            <person name="Butt M."/>
            <person name="Choi D.G."/>
            <person name="Kim J.M."/>
            <person name="Lee J.K."/>
            <person name="Baek J.H."/>
            <person name="Jeon C.O."/>
        </authorList>
    </citation>
    <scope>NUCLEOTIDE SEQUENCE</scope>
    <source>
        <strain evidence="5">15G1-11</strain>
    </source>
</reference>
<protein>
    <submittedName>
        <fullName evidence="5">GrxA family glutaredoxin</fullName>
    </submittedName>
</protein>
<dbReference type="Pfam" id="PF00462">
    <property type="entry name" value="Glutaredoxin"/>
    <property type="match status" value="1"/>
</dbReference>
<dbReference type="InterPro" id="IPR006660">
    <property type="entry name" value="Arsenate_reductase-like"/>
</dbReference>
<feature type="domain" description="Glutaredoxin" evidence="4">
    <location>
        <begin position="5"/>
        <end position="63"/>
    </location>
</feature>
<gene>
    <name evidence="5" type="ORF">O1D97_19220</name>
</gene>
<keyword evidence="6" id="KW-1185">Reference proteome</keyword>
<comment type="similarity">
    <text evidence="1 3">Belongs to the ArsC family.</text>
</comment>
<sequence length="77" mass="8719">MSRYTIFGHDACGFCRRAKQLLDEKGLEYRYVDIHKEGITKSALSQLIGKDVQTVPQIFLNKGYIGGFDDLTVSFSQ</sequence>
<dbReference type="PROSITE" id="PS51353">
    <property type="entry name" value="ARSC"/>
    <property type="match status" value="1"/>
</dbReference>
<evidence type="ECO:0000256" key="2">
    <source>
        <dbReference type="ARBA" id="ARBA00007787"/>
    </source>
</evidence>
<dbReference type="PANTHER" id="PTHR45694">
    <property type="entry name" value="GLUTAREDOXIN 2"/>
    <property type="match status" value="1"/>
</dbReference>
<name>A0ABT4JZ61_9GAMM</name>
<comment type="caution">
    <text evidence="5">The sequence shown here is derived from an EMBL/GenBank/DDBJ whole genome shotgun (WGS) entry which is preliminary data.</text>
</comment>
<evidence type="ECO:0000256" key="3">
    <source>
        <dbReference type="PROSITE-ProRule" id="PRU01282"/>
    </source>
</evidence>
<evidence type="ECO:0000259" key="4">
    <source>
        <dbReference type="Pfam" id="PF00462"/>
    </source>
</evidence>
<dbReference type="EMBL" id="JAPUBN010000024">
    <property type="protein sequence ID" value="MCZ2723687.1"/>
    <property type="molecule type" value="Genomic_DNA"/>
</dbReference>
<evidence type="ECO:0000313" key="5">
    <source>
        <dbReference type="EMBL" id="MCZ2723687.1"/>
    </source>
</evidence>